<organism evidence="2 3">
    <name type="scientific">Rhinolophus ferrumequinum</name>
    <name type="common">Greater horseshoe bat</name>
    <dbReference type="NCBI Taxonomy" id="59479"/>
    <lineage>
        <taxon>Eukaryota</taxon>
        <taxon>Metazoa</taxon>
        <taxon>Chordata</taxon>
        <taxon>Craniata</taxon>
        <taxon>Vertebrata</taxon>
        <taxon>Euteleostomi</taxon>
        <taxon>Mammalia</taxon>
        <taxon>Eutheria</taxon>
        <taxon>Laurasiatheria</taxon>
        <taxon>Chiroptera</taxon>
        <taxon>Yinpterochiroptera</taxon>
        <taxon>Rhinolophoidea</taxon>
        <taxon>Rhinolophidae</taxon>
        <taxon>Rhinolophinae</taxon>
        <taxon>Rhinolophus</taxon>
    </lineage>
</organism>
<name>A0A7J7U0Y9_RHIFE</name>
<sequence length="146" mass="15992">MGPREGWPSNQPEQSSPPNLVPYPVTPPLPISGLPALQHGRPSLWPLRSCHLGYAIPVEVGDRGPHLEGLTPPRHPSFYSKALTVIWGLAPASPSLWLPKGPVLTEPQATDRPGQGRPCCQRPGHPHPNSLLHMQCLVWDPVYKHC</sequence>
<accession>A0A7J7U0Y9</accession>
<dbReference type="Proteomes" id="UP000585614">
    <property type="component" value="Unassembled WGS sequence"/>
</dbReference>
<comment type="caution">
    <text evidence="2">The sequence shown here is derived from an EMBL/GenBank/DDBJ whole genome shotgun (WGS) entry which is preliminary data.</text>
</comment>
<feature type="region of interest" description="Disordered" evidence="1">
    <location>
        <begin position="1"/>
        <end position="24"/>
    </location>
</feature>
<reference evidence="2 3" key="1">
    <citation type="journal article" date="2020" name="Nature">
        <title>Six reference-quality genomes reveal evolution of bat adaptations.</title>
        <authorList>
            <person name="Jebb D."/>
            <person name="Huang Z."/>
            <person name="Pippel M."/>
            <person name="Hughes G.M."/>
            <person name="Lavrichenko K."/>
            <person name="Devanna P."/>
            <person name="Winkler S."/>
            <person name="Jermiin L.S."/>
            <person name="Skirmuntt E.C."/>
            <person name="Katzourakis A."/>
            <person name="Burkitt-Gray L."/>
            <person name="Ray D.A."/>
            <person name="Sullivan K.A.M."/>
            <person name="Roscito J.G."/>
            <person name="Kirilenko B.M."/>
            <person name="Davalos L.M."/>
            <person name="Corthals A.P."/>
            <person name="Power M.L."/>
            <person name="Jones G."/>
            <person name="Ransome R.D."/>
            <person name="Dechmann D.K.N."/>
            <person name="Locatelli A.G."/>
            <person name="Puechmaille S.J."/>
            <person name="Fedrigo O."/>
            <person name="Jarvis E.D."/>
            <person name="Hiller M."/>
            <person name="Vernes S.C."/>
            <person name="Myers E.W."/>
            <person name="Teeling E.C."/>
        </authorList>
    </citation>
    <scope>NUCLEOTIDE SEQUENCE [LARGE SCALE GENOMIC DNA]</scope>
    <source>
        <strain evidence="2">MRhiFer1</strain>
        <tissue evidence="2">Lung</tissue>
    </source>
</reference>
<protein>
    <submittedName>
        <fullName evidence="2">Uncharacterized protein</fullName>
    </submittedName>
</protein>
<evidence type="ECO:0000256" key="1">
    <source>
        <dbReference type="SAM" id="MobiDB-lite"/>
    </source>
</evidence>
<feature type="compositionally biased region" description="Low complexity" evidence="1">
    <location>
        <begin position="8"/>
        <end position="18"/>
    </location>
</feature>
<gene>
    <name evidence="2" type="ORF">mRhiFer1_008615</name>
</gene>
<dbReference type="AlphaFoldDB" id="A0A7J7U0Y9"/>
<dbReference type="EMBL" id="JACAGC010000017">
    <property type="protein sequence ID" value="KAF6306510.1"/>
    <property type="molecule type" value="Genomic_DNA"/>
</dbReference>
<proteinExistence type="predicted"/>
<evidence type="ECO:0000313" key="2">
    <source>
        <dbReference type="EMBL" id="KAF6306510.1"/>
    </source>
</evidence>
<evidence type="ECO:0000313" key="3">
    <source>
        <dbReference type="Proteomes" id="UP000585614"/>
    </source>
</evidence>